<dbReference type="EMBL" id="CP011104">
    <property type="protein sequence ID" value="AKH62225.1"/>
    <property type="molecule type" value="Genomic_DNA"/>
</dbReference>
<sequence length="79" mass="9032">MFAVDRKKPPNWEACCSSSGSFFKDESLPLGEGKKEGEEKQVCIHHIHSPYKQCTLINLMLLFLSIKKRAQIGRVRDKP</sequence>
<reference evidence="2" key="2">
    <citation type="submission" date="2015-03" db="EMBL/GenBank/DDBJ databases">
        <title>Genome sequence of Azospirillum thiophilum strain DSM 21654T.</title>
        <authorList>
            <person name="Kwak Y."/>
            <person name="Shin J.-H."/>
        </authorList>
    </citation>
    <scope>NUCLEOTIDE SEQUENCE [LARGE SCALE GENOMIC DNA]</scope>
    <source>
        <strain evidence="2">DSM 15199</strain>
    </source>
</reference>
<organism evidence="1 2">
    <name type="scientific">Photorhabdus thracensis</name>
    <dbReference type="NCBI Taxonomy" id="230089"/>
    <lineage>
        <taxon>Bacteria</taxon>
        <taxon>Pseudomonadati</taxon>
        <taxon>Pseudomonadota</taxon>
        <taxon>Gammaproteobacteria</taxon>
        <taxon>Enterobacterales</taxon>
        <taxon>Morganellaceae</taxon>
        <taxon>Photorhabdus</taxon>
    </lineage>
</organism>
<dbReference type="PATRIC" id="fig|230089.6.peg.349"/>
<keyword evidence="2" id="KW-1185">Reference proteome</keyword>
<evidence type="ECO:0000313" key="1">
    <source>
        <dbReference type="EMBL" id="AKH62225.1"/>
    </source>
</evidence>
<dbReference type="Proteomes" id="UP000034866">
    <property type="component" value="Chromosome"/>
</dbReference>
<proteinExistence type="predicted"/>
<dbReference type="AlphaFoldDB" id="A0A0F7LHU6"/>
<protein>
    <submittedName>
        <fullName evidence="1">Uncharacterized protein</fullName>
    </submittedName>
</protein>
<evidence type="ECO:0000313" key="2">
    <source>
        <dbReference type="Proteomes" id="UP000034866"/>
    </source>
</evidence>
<reference evidence="1 2" key="1">
    <citation type="journal article" date="2015" name="J. Biotechnol.">
        <title>Complete genome sequence of Photorhabdus temperata subsp. thracensis 39-8(T), an entomopathogenic bacterium for the improved commercial bioinsecticide.</title>
        <authorList>
            <person name="Kwak Y."/>
            <person name="Shin J.H."/>
        </authorList>
    </citation>
    <scope>NUCLEOTIDE SEQUENCE [LARGE SCALE GENOMIC DNA]</scope>
    <source>
        <strain evidence="1 2">DSM 15199</strain>
    </source>
</reference>
<dbReference type="KEGG" id="ptt:VY86_01505"/>
<gene>
    <name evidence="1" type="ORF">VY86_01505</name>
</gene>
<name>A0A0F7LHU6_9GAMM</name>
<accession>A0A0F7LHU6</accession>